<name>A0ABU6S5E2_9FABA</name>
<evidence type="ECO:0000259" key="2">
    <source>
        <dbReference type="Pfam" id="PF01693"/>
    </source>
</evidence>
<dbReference type="InterPro" id="IPR011320">
    <property type="entry name" value="RNase_H1_N"/>
</dbReference>
<evidence type="ECO:0000313" key="4">
    <source>
        <dbReference type="Proteomes" id="UP001341840"/>
    </source>
</evidence>
<protein>
    <recommendedName>
        <fullName evidence="2">Ribonuclease H1 N-terminal domain-containing protein</fullName>
    </recommendedName>
</protein>
<gene>
    <name evidence="3" type="ORF">PIB30_009911</name>
</gene>
<dbReference type="InterPro" id="IPR037056">
    <property type="entry name" value="RNase_H1_N_sf"/>
</dbReference>
<keyword evidence="4" id="KW-1185">Reference proteome</keyword>
<evidence type="ECO:0000313" key="3">
    <source>
        <dbReference type="EMBL" id="MED6131430.1"/>
    </source>
</evidence>
<feature type="compositionally biased region" description="Low complexity" evidence="1">
    <location>
        <begin position="87"/>
        <end position="98"/>
    </location>
</feature>
<feature type="region of interest" description="Disordered" evidence="1">
    <location>
        <begin position="87"/>
        <end position="115"/>
    </location>
</feature>
<accession>A0ABU6S5E2</accession>
<comment type="caution">
    <text evidence="3">The sequence shown here is derived from an EMBL/GenBank/DDBJ whole genome shotgun (WGS) entry which is preliminary data.</text>
</comment>
<dbReference type="InterPro" id="IPR009027">
    <property type="entry name" value="Ribosomal_bL9/RNase_H1_N"/>
</dbReference>
<reference evidence="3 4" key="1">
    <citation type="journal article" date="2023" name="Plants (Basel)">
        <title>Bridging the Gap: Combining Genomics and Transcriptomics Approaches to Understand Stylosanthes scabra, an Orphan Legume from the Brazilian Caatinga.</title>
        <authorList>
            <person name="Ferreira-Neto J.R.C."/>
            <person name="da Silva M.D."/>
            <person name="Binneck E."/>
            <person name="de Melo N.F."/>
            <person name="da Silva R.H."/>
            <person name="de Melo A.L.T.M."/>
            <person name="Pandolfi V."/>
            <person name="Bustamante F.O."/>
            <person name="Brasileiro-Vidal A.C."/>
            <person name="Benko-Iseppon A.M."/>
        </authorList>
    </citation>
    <scope>NUCLEOTIDE SEQUENCE [LARGE SCALE GENOMIC DNA]</scope>
    <source>
        <tissue evidence="3">Leaves</tissue>
    </source>
</reference>
<dbReference type="Pfam" id="PF01693">
    <property type="entry name" value="Cauli_VI"/>
    <property type="match status" value="1"/>
</dbReference>
<feature type="domain" description="Ribonuclease H1 N-terminal" evidence="2">
    <location>
        <begin position="8"/>
        <end position="50"/>
    </location>
</feature>
<organism evidence="3 4">
    <name type="scientific">Stylosanthes scabra</name>
    <dbReference type="NCBI Taxonomy" id="79078"/>
    <lineage>
        <taxon>Eukaryota</taxon>
        <taxon>Viridiplantae</taxon>
        <taxon>Streptophyta</taxon>
        <taxon>Embryophyta</taxon>
        <taxon>Tracheophyta</taxon>
        <taxon>Spermatophyta</taxon>
        <taxon>Magnoliopsida</taxon>
        <taxon>eudicotyledons</taxon>
        <taxon>Gunneridae</taxon>
        <taxon>Pentapetalae</taxon>
        <taxon>rosids</taxon>
        <taxon>fabids</taxon>
        <taxon>Fabales</taxon>
        <taxon>Fabaceae</taxon>
        <taxon>Papilionoideae</taxon>
        <taxon>50 kb inversion clade</taxon>
        <taxon>dalbergioids sensu lato</taxon>
        <taxon>Dalbergieae</taxon>
        <taxon>Pterocarpus clade</taxon>
        <taxon>Stylosanthes</taxon>
    </lineage>
</organism>
<dbReference type="Proteomes" id="UP001341840">
    <property type="component" value="Unassembled WGS sequence"/>
</dbReference>
<dbReference type="SUPFAM" id="SSF55658">
    <property type="entry name" value="L9 N-domain-like"/>
    <property type="match status" value="1"/>
</dbReference>
<dbReference type="EMBL" id="JASCZI010060438">
    <property type="protein sequence ID" value="MED6131430.1"/>
    <property type="molecule type" value="Genomic_DNA"/>
</dbReference>
<dbReference type="Gene3D" id="3.40.970.10">
    <property type="entry name" value="Ribonuclease H1, N-terminal domain"/>
    <property type="match status" value="1"/>
</dbReference>
<proteinExistence type="predicted"/>
<sequence length="280" mass="31403">MEEGKYEFYAVRAGRVTGIYTTWEYCNQQVHRYKRSQFKGFNDLADAMAYMRRGGEEGRTSTHAATGSAGGSLSARLHKLVVEDGKTAATQGSTSSQSHNEGTSGGTFPGSAGEDYVDDTQGGDALITKDMELYLMRACTRLQVGPPRLERHEHYSCDGHHLVAFSASLRCPGQRVDLVADGSFFMNDSLEWQDACYRLLHKLLTVKGKMIRDFNYRNLIATRQEVVQLRRELDTPLVQRLHELERERDHLLEEVAKFHAWFPDDEEVEFGEGTVGGGGV</sequence>
<evidence type="ECO:0000256" key="1">
    <source>
        <dbReference type="SAM" id="MobiDB-lite"/>
    </source>
</evidence>